<dbReference type="EMBL" id="CP017418">
    <property type="protein sequence ID" value="AOV09441.1"/>
    <property type="molecule type" value="Genomic_DNA"/>
</dbReference>
<proteinExistence type="predicted"/>
<dbReference type="EMBL" id="CP017419">
    <property type="protein sequence ID" value="AOV09490.1"/>
    <property type="molecule type" value="Genomic_DNA"/>
</dbReference>
<reference evidence="1" key="1">
    <citation type="submission" date="2016-09" db="EMBL/GenBank/DDBJ databases">
        <title>Complete genome of Campylobacter jejuni subsp. jejuni str. MTVDSCj07, Isolated from a Naturally Colonized Farm-Raised Chicken.</title>
        <authorList>
            <person name="Taveirne M.E."/>
            <person name="Parker C.T."/>
            <person name="Huynh S."/>
            <person name="DiRita V.J."/>
        </authorList>
    </citation>
    <scope>NUCLEOTIDE SEQUENCE</scope>
    <source>
        <strain evidence="1">MTVDSCj07</strain>
        <plasmid evidence="1">pMTVDSCj07-1</plasmid>
    </source>
</reference>
<gene>
    <name evidence="1" type="ORF">MTVDSCj07_a0019</name>
    <name evidence="2" type="ORF">MTVDSCj13_a0018</name>
    <name evidence="3" type="ORF">MTVDSCj16_a0018</name>
</gene>
<evidence type="ECO:0000313" key="1">
    <source>
        <dbReference type="EMBL" id="AOV09315.1"/>
    </source>
</evidence>
<dbReference type="PATRIC" id="fig|197.5231.peg.545"/>
<evidence type="ECO:0000313" key="3">
    <source>
        <dbReference type="EMBL" id="AOV09490.1"/>
    </source>
</evidence>
<geneLocation type="plasmid" evidence="3">
    <name>pMTVDSCj16-1</name>
</geneLocation>
<evidence type="ECO:0008006" key="4">
    <source>
        <dbReference type="Google" id="ProtNLM"/>
    </source>
</evidence>
<dbReference type="RefSeq" id="WP_002779624.1">
    <property type="nucleotide sequence ID" value="NZ_AP028343.1"/>
</dbReference>
<sequence>MAYPLLGTRIVLDEEKILKEGKYNLEDMYKMIDEYAKESGMIKINKETYHCKGDKYDLGCMALFIYKYLIDSEWFTKNAKEWIWISEKEGNSDLISASKAEGEGIWE</sequence>
<geneLocation type="plasmid" evidence="1">
    <name>pMTVDSCj07-1</name>
</geneLocation>
<name>A0A1E7P722_CAMJU</name>
<keyword evidence="3" id="KW-0614">Plasmid</keyword>
<dbReference type="EMBL" id="CP017416">
    <property type="protein sequence ID" value="AOV09315.1"/>
    <property type="molecule type" value="Genomic_DNA"/>
</dbReference>
<reference evidence="3" key="3">
    <citation type="submission" date="2016-09" db="EMBL/GenBank/DDBJ databases">
        <title>Complete genome of Campylobacter jejuni subsp. jejuni str.MTVDSCj16, Isolated from a Naturally Colonized Farm-Raised Chicken.</title>
        <authorList>
            <person name="Taveirne M.E."/>
            <person name="Parker C.T."/>
            <person name="Huynh S."/>
            <person name="DiRita V.J."/>
        </authorList>
    </citation>
    <scope>NUCLEOTIDE SEQUENCE</scope>
    <source>
        <strain evidence="3">MTVDSCj16</strain>
        <plasmid evidence="3">pMTVDSCj16-1</plasmid>
    </source>
</reference>
<organism evidence="3">
    <name type="scientific">Campylobacter jejuni</name>
    <dbReference type="NCBI Taxonomy" id="197"/>
    <lineage>
        <taxon>Bacteria</taxon>
        <taxon>Pseudomonadati</taxon>
        <taxon>Campylobacterota</taxon>
        <taxon>Epsilonproteobacteria</taxon>
        <taxon>Campylobacterales</taxon>
        <taxon>Campylobacteraceae</taxon>
        <taxon>Campylobacter</taxon>
    </lineage>
</organism>
<evidence type="ECO:0000313" key="2">
    <source>
        <dbReference type="EMBL" id="AOV09441.1"/>
    </source>
</evidence>
<dbReference type="AlphaFoldDB" id="A0A1E7P722"/>
<protein>
    <recommendedName>
        <fullName evidence="4">Cpp29</fullName>
    </recommendedName>
</protein>
<geneLocation type="plasmid" evidence="2">
    <name>pMTVDSCj13-1</name>
</geneLocation>
<reference evidence="2" key="2">
    <citation type="submission" date="2016-09" db="EMBL/GenBank/DDBJ databases">
        <title>Complete genome of Campylobacter jejuni subsp. jejuni str.MTVDSCj13, Isolated from a Naturally Colonized Farm-Raised Chicken.</title>
        <authorList>
            <person name="Taveirne M.E."/>
            <person name="Parker C.T."/>
            <person name="Huynh S."/>
            <person name="DiRita V.J."/>
        </authorList>
    </citation>
    <scope>NUCLEOTIDE SEQUENCE</scope>
    <source>
        <strain evidence="2">MTVDSCj13</strain>
        <plasmid evidence="2">pMTVDSCj13-1</plasmid>
    </source>
</reference>
<accession>A0A1E7P722</accession>